<proteinExistence type="predicted"/>
<accession>A0A9D4HDV1</accession>
<keyword evidence="3" id="KW-1185">Reference proteome</keyword>
<evidence type="ECO:0000256" key="1">
    <source>
        <dbReference type="SAM" id="MobiDB-lite"/>
    </source>
</evidence>
<protein>
    <submittedName>
        <fullName evidence="2">Uncharacterized protein</fullName>
    </submittedName>
</protein>
<dbReference type="EMBL" id="JAIWYP010000004">
    <property type="protein sequence ID" value="KAH3831569.1"/>
    <property type="molecule type" value="Genomic_DNA"/>
</dbReference>
<feature type="region of interest" description="Disordered" evidence="1">
    <location>
        <begin position="37"/>
        <end position="72"/>
    </location>
</feature>
<reference evidence="2" key="2">
    <citation type="submission" date="2020-11" db="EMBL/GenBank/DDBJ databases">
        <authorList>
            <person name="McCartney M.A."/>
            <person name="Auch B."/>
            <person name="Kono T."/>
            <person name="Mallez S."/>
            <person name="Becker A."/>
            <person name="Gohl D.M."/>
            <person name="Silverstein K.A.T."/>
            <person name="Koren S."/>
            <person name="Bechman K.B."/>
            <person name="Herman A."/>
            <person name="Abrahante J.E."/>
            <person name="Garbe J."/>
        </authorList>
    </citation>
    <scope>NUCLEOTIDE SEQUENCE</scope>
    <source>
        <strain evidence="2">Duluth1</strain>
        <tissue evidence="2">Whole animal</tissue>
    </source>
</reference>
<dbReference type="Proteomes" id="UP000828390">
    <property type="component" value="Unassembled WGS sequence"/>
</dbReference>
<reference evidence="2" key="1">
    <citation type="journal article" date="2019" name="bioRxiv">
        <title>The Genome of the Zebra Mussel, Dreissena polymorpha: A Resource for Invasive Species Research.</title>
        <authorList>
            <person name="McCartney M.A."/>
            <person name="Auch B."/>
            <person name="Kono T."/>
            <person name="Mallez S."/>
            <person name="Zhang Y."/>
            <person name="Obille A."/>
            <person name="Becker A."/>
            <person name="Abrahante J.E."/>
            <person name="Garbe J."/>
            <person name="Badalamenti J.P."/>
            <person name="Herman A."/>
            <person name="Mangelson H."/>
            <person name="Liachko I."/>
            <person name="Sullivan S."/>
            <person name="Sone E.D."/>
            <person name="Koren S."/>
            <person name="Silverstein K.A.T."/>
            <person name="Beckman K.B."/>
            <person name="Gohl D.M."/>
        </authorList>
    </citation>
    <scope>NUCLEOTIDE SEQUENCE</scope>
    <source>
        <strain evidence="2">Duluth1</strain>
        <tissue evidence="2">Whole animal</tissue>
    </source>
</reference>
<evidence type="ECO:0000313" key="2">
    <source>
        <dbReference type="EMBL" id="KAH3831569.1"/>
    </source>
</evidence>
<name>A0A9D4HDV1_DREPO</name>
<gene>
    <name evidence="2" type="ORF">DPMN_104839</name>
</gene>
<dbReference type="AlphaFoldDB" id="A0A9D4HDV1"/>
<organism evidence="2 3">
    <name type="scientific">Dreissena polymorpha</name>
    <name type="common">Zebra mussel</name>
    <name type="synonym">Mytilus polymorpha</name>
    <dbReference type="NCBI Taxonomy" id="45954"/>
    <lineage>
        <taxon>Eukaryota</taxon>
        <taxon>Metazoa</taxon>
        <taxon>Spiralia</taxon>
        <taxon>Lophotrochozoa</taxon>
        <taxon>Mollusca</taxon>
        <taxon>Bivalvia</taxon>
        <taxon>Autobranchia</taxon>
        <taxon>Heteroconchia</taxon>
        <taxon>Euheterodonta</taxon>
        <taxon>Imparidentia</taxon>
        <taxon>Neoheterodontei</taxon>
        <taxon>Myida</taxon>
        <taxon>Dreissenoidea</taxon>
        <taxon>Dreissenidae</taxon>
        <taxon>Dreissena</taxon>
    </lineage>
</organism>
<feature type="compositionally biased region" description="Basic and acidic residues" evidence="1">
    <location>
        <begin position="63"/>
        <end position="72"/>
    </location>
</feature>
<evidence type="ECO:0000313" key="3">
    <source>
        <dbReference type="Proteomes" id="UP000828390"/>
    </source>
</evidence>
<sequence length="115" mass="13657">MTFKSLSKEMAYYLNKVKNEKMQYYYENAKEINARKRKETVANAKSTSTAAIRKRKSRANAAEQKRNEKERNRLYSKKFKAKLTVNENEQVCVFKNRMEKCRLLKKIRDIIPGTP</sequence>
<comment type="caution">
    <text evidence="2">The sequence shown here is derived from an EMBL/GenBank/DDBJ whole genome shotgun (WGS) entry which is preliminary data.</text>
</comment>